<keyword evidence="2" id="KW-1185">Reference proteome</keyword>
<sequence length="252" mass="27139">MTAALLHSAGPNASSLDPLALYASAIDTSDYAERVAPLILSLSSEIGDLVDVGAGGGQLGAALLDPGSRWTTIEPSPVMQARLALRPERPLVIPFGWDDARVVCKPADTVLAATMPGYFHDPLAFLARCRQWARRQVIWAVPAQAGPKGLILAACLPRKWHGEDETPGIDLVLPKLGRHLPGRMDAIDWTFSLVLPDLPAFASFQADRLGWAPGDPRRAELLDHLGKQAVPTDGSLRLSCHRRSAILVWTLS</sequence>
<dbReference type="EMBL" id="JBHSLW010000037">
    <property type="protein sequence ID" value="MFC5422319.1"/>
    <property type="molecule type" value="Genomic_DNA"/>
</dbReference>
<dbReference type="RefSeq" id="WP_377800592.1">
    <property type="nucleotide sequence ID" value="NZ_JBHSLW010000037.1"/>
</dbReference>
<organism evidence="1 2">
    <name type="scientific">Bosea eneae</name>
    <dbReference type="NCBI Taxonomy" id="151454"/>
    <lineage>
        <taxon>Bacteria</taxon>
        <taxon>Pseudomonadati</taxon>
        <taxon>Pseudomonadota</taxon>
        <taxon>Alphaproteobacteria</taxon>
        <taxon>Hyphomicrobiales</taxon>
        <taxon>Boseaceae</taxon>
        <taxon>Bosea</taxon>
    </lineage>
</organism>
<dbReference type="Gene3D" id="3.40.50.150">
    <property type="entry name" value="Vaccinia Virus protein VP39"/>
    <property type="match status" value="1"/>
</dbReference>
<gene>
    <name evidence="1" type="ORF">ACFPOB_22385</name>
</gene>
<proteinExistence type="predicted"/>
<dbReference type="SUPFAM" id="SSF53335">
    <property type="entry name" value="S-adenosyl-L-methionine-dependent methyltransferases"/>
    <property type="match status" value="1"/>
</dbReference>
<evidence type="ECO:0000313" key="1">
    <source>
        <dbReference type="EMBL" id="MFC5422319.1"/>
    </source>
</evidence>
<comment type="caution">
    <text evidence="1">The sequence shown here is derived from an EMBL/GenBank/DDBJ whole genome shotgun (WGS) entry which is preliminary data.</text>
</comment>
<name>A0ABW0IVT2_9HYPH</name>
<reference evidence="2" key="1">
    <citation type="journal article" date="2019" name="Int. J. Syst. Evol. Microbiol.">
        <title>The Global Catalogue of Microorganisms (GCM) 10K type strain sequencing project: providing services to taxonomists for standard genome sequencing and annotation.</title>
        <authorList>
            <consortium name="The Broad Institute Genomics Platform"/>
            <consortium name="The Broad Institute Genome Sequencing Center for Infectious Disease"/>
            <person name="Wu L."/>
            <person name="Ma J."/>
        </authorList>
    </citation>
    <scope>NUCLEOTIDE SEQUENCE [LARGE SCALE GENOMIC DNA]</scope>
    <source>
        <strain evidence="2">NCAIM B.01391</strain>
    </source>
</reference>
<evidence type="ECO:0000313" key="2">
    <source>
        <dbReference type="Proteomes" id="UP001596053"/>
    </source>
</evidence>
<dbReference type="Proteomes" id="UP001596053">
    <property type="component" value="Unassembled WGS sequence"/>
</dbReference>
<dbReference type="InterPro" id="IPR029063">
    <property type="entry name" value="SAM-dependent_MTases_sf"/>
</dbReference>
<protein>
    <submittedName>
        <fullName evidence="1">Uncharacterized protein</fullName>
    </submittedName>
</protein>
<accession>A0ABW0IVT2</accession>